<evidence type="ECO:0000313" key="9">
    <source>
        <dbReference type="Proteomes" id="UP000324194"/>
    </source>
</evidence>
<dbReference type="Gene3D" id="1.10.150.130">
    <property type="match status" value="1"/>
</dbReference>
<name>A0A5E4PEZ0_9COXI</name>
<dbReference type="InterPro" id="IPR013762">
    <property type="entry name" value="Integrase-like_cat_sf"/>
</dbReference>
<reference evidence="8 9" key="1">
    <citation type="submission" date="2019-08" db="EMBL/GenBank/DDBJ databases">
        <authorList>
            <person name="Guy L."/>
        </authorList>
    </citation>
    <scope>NUCLEOTIDE SEQUENCE [LARGE SCALE GENOMIC DNA]</scope>
    <source>
        <strain evidence="8 9">SGT-108</strain>
    </source>
</reference>
<dbReference type="InterPro" id="IPR038488">
    <property type="entry name" value="Integrase_DNA-bd_sf"/>
</dbReference>
<dbReference type="GO" id="GO:0003677">
    <property type="term" value="F:DNA binding"/>
    <property type="evidence" value="ECO:0007669"/>
    <property type="project" value="UniProtKB-UniRule"/>
</dbReference>
<dbReference type="InterPro" id="IPR002104">
    <property type="entry name" value="Integrase_catalytic"/>
</dbReference>
<accession>A0A5E4PEZ0</accession>
<dbReference type="InterPro" id="IPR010998">
    <property type="entry name" value="Integrase_recombinase_N"/>
</dbReference>
<dbReference type="InterPro" id="IPR025166">
    <property type="entry name" value="Integrase_DNA_bind_dom"/>
</dbReference>
<dbReference type="GO" id="GO:0015074">
    <property type="term" value="P:DNA integration"/>
    <property type="evidence" value="ECO:0007669"/>
    <property type="project" value="UniProtKB-KW"/>
</dbReference>
<keyword evidence="3 5" id="KW-0238">DNA-binding</keyword>
<dbReference type="InterPro" id="IPR050808">
    <property type="entry name" value="Phage_Integrase"/>
</dbReference>
<dbReference type="PANTHER" id="PTHR30629:SF2">
    <property type="entry name" value="PROPHAGE INTEGRASE INTS-RELATED"/>
    <property type="match status" value="1"/>
</dbReference>
<evidence type="ECO:0000256" key="5">
    <source>
        <dbReference type="PROSITE-ProRule" id="PRU01248"/>
    </source>
</evidence>
<evidence type="ECO:0000256" key="4">
    <source>
        <dbReference type="ARBA" id="ARBA00023172"/>
    </source>
</evidence>
<dbReference type="KEGG" id="asip:AQUSIP_02670"/>
<evidence type="ECO:0000256" key="1">
    <source>
        <dbReference type="ARBA" id="ARBA00008857"/>
    </source>
</evidence>
<dbReference type="Pfam" id="PF00589">
    <property type="entry name" value="Phage_integrase"/>
    <property type="match status" value="1"/>
</dbReference>
<dbReference type="Pfam" id="PF13356">
    <property type="entry name" value="Arm-DNA-bind_3"/>
    <property type="match status" value="1"/>
</dbReference>
<evidence type="ECO:0000259" key="6">
    <source>
        <dbReference type="PROSITE" id="PS51898"/>
    </source>
</evidence>
<proteinExistence type="inferred from homology"/>
<evidence type="ECO:0000313" key="8">
    <source>
        <dbReference type="EMBL" id="VVC74993.1"/>
    </source>
</evidence>
<keyword evidence="4" id="KW-0233">DNA recombination</keyword>
<feature type="domain" description="Tyr recombinase" evidence="6">
    <location>
        <begin position="149"/>
        <end position="333"/>
    </location>
</feature>
<evidence type="ECO:0000259" key="7">
    <source>
        <dbReference type="PROSITE" id="PS51900"/>
    </source>
</evidence>
<dbReference type="Gene3D" id="3.30.160.390">
    <property type="entry name" value="Integrase, DNA-binding domain"/>
    <property type="match status" value="1"/>
</dbReference>
<gene>
    <name evidence="8" type="primary">intS</name>
    <name evidence="8" type="ORF">AQUSIP_02670</name>
</gene>
<sequence length="364" mass="41845">MTLGKYGKLTAEQARNEAKKLLGKIATGIDPIAEKKEKKVKSITLKEAFDAYLVARKELKPTTLLDYNRLMKQVFSDWQSKPLLDITKDMIAKRHRIFGERSKARSNSAMRLLRAIFNFAAGEYEDSQGRSLVPENPVKRLSHTRAWYRIDRKQTVIKGHELPAWFKAVMEVKDERSTGKSSILRDYFLLLLFTGLRRREAIELTWDRVDLKDKTLTIKDTKNRHTHVLPLSDFLMELFTNRKADSDPDCRFAFPGDGKTGYNVEPRKVMKKIIDQSGVTFTLHDLRRTFITVAESLDIPAYALKRLLNHKMTQDVTAGYIVMDVERLRVPMQKITDHLLKLAGIMKSAEVVNIADHKKDIKAG</sequence>
<dbReference type="PROSITE" id="PS51900">
    <property type="entry name" value="CB"/>
    <property type="match status" value="1"/>
</dbReference>
<dbReference type="Proteomes" id="UP000324194">
    <property type="component" value="Chromosome 1"/>
</dbReference>
<dbReference type="EMBL" id="LR699119">
    <property type="protein sequence ID" value="VVC74993.1"/>
    <property type="molecule type" value="Genomic_DNA"/>
</dbReference>
<dbReference type="InterPro" id="IPR011010">
    <property type="entry name" value="DNA_brk_join_enz"/>
</dbReference>
<dbReference type="PROSITE" id="PS51898">
    <property type="entry name" value="TYR_RECOMBINASE"/>
    <property type="match status" value="1"/>
</dbReference>
<keyword evidence="2" id="KW-0229">DNA integration</keyword>
<dbReference type="GO" id="GO:0006310">
    <property type="term" value="P:DNA recombination"/>
    <property type="evidence" value="ECO:0007669"/>
    <property type="project" value="UniProtKB-KW"/>
</dbReference>
<protein>
    <submittedName>
        <fullName evidence="8">Prophage CPS-53 integrase</fullName>
    </submittedName>
</protein>
<keyword evidence="9" id="KW-1185">Reference proteome</keyword>
<evidence type="ECO:0000256" key="2">
    <source>
        <dbReference type="ARBA" id="ARBA00022908"/>
    </source>
</evidence>
<evidence type="ECO:0000256" key="3">
    <source>
        <dbReference type="ARBA" id="ARBA00023125"/>
    </source>
</evidence>
<organism evidence="8 9">
    <name type="scientific">Aquicella siphonis</name>
    <dbReference type="NCBI Taxonomy" id="254247"/>
    <lineage>
        <taxon>Bacteria</taxon>
        <taxon>Pseudomonadati</taxon>
        <taxon>Pseudomonadota</taxon>
        <taxon>Gammaproteobacteria</taxon>
        <taxon>Legionellales</taxon>
        <taxon>Coxiellaceae</taxon>
        <taxon>Aquicella</taxon>
    </lineage>
</organism>
<dbReference type="InterPro" id="IPR044068">
    <property type="entry name" value="CB"/>
</dbReference>
<dbReference type="PANTHER" id="PTHR30629">
    <property type="entry name" value="PROPHAGE INTEGRASE"/>
    <property type="match status" value="1"/>
</dbReference>
<comment type="similarity">
    <text evidence="1">Belongs to the 'phage' integrase family.</text>
</comment>
<dbReference type="SUPFAM" id="SSF56349">
    <property type="entry name" value="DNA breaking-rejoining enzymes"/>
    <property type="match status" value="1"/>
</dbReference>
<feature type="domain" description="Core-binding (CB)" evidence="7">
    <location>
        <begin position="43"/>
        <end position="121"/>
    </location>
</feature>
<dbReference type="Gene3D" id="1.10.443.10">
    <property type="entry name" value="Intergrase catalytic core"/>
    <property type="match status" value="1"/>
</dbReference>
<dbReference type="AlphaFoldDB" id="A0A5E4PEZ0"/>